<dbReference type="Gene3D" id="2.120.10.30">
    <property type="entry name" value="TolB, C-terminal domain"/>
    <property type="match status" value="2"/>
</dbReference>
<feature type="transmembrane region" description="Helical" evidence="4">
    <location>
        <begin position="154"/>
        <end position="172"/>
    </location>
</feature>
<keyword evidence="4" id="KW-1133">Transmembrane helix</keyword>
<dbReference type="SUPFAM" id="SSF46894">
    <property type="entry name" value="C-terminal effector domain of the bipartite response regulators"/>
    <property type="match status" value="1"/>
</dbReference>
<dbReference type="SUPFAM" id="SSF82171">
    <property type="entry name" value="DPP6 N-terminal domain-like"/>
    <property type="match status" value="1"/>
</dbReference>
<evidence type="ECO:0000259" key="5">
    <source>
        <dbReference type="PROSITE" id="PS51755"/>
    </source>
</evidence>
<accession>A0A4Q7YYV0</accession>
<feature type="domain" description="OmpR/PhoB-type" evidence="5">
    <location>
        <begin position="1"/>
        <end position="98"/>
    </location>
</feature>
<keyword evidence="7" id="KW-1185">Reference proteome</keyword>
<dbReference type="PROSITE" id="PS51755">
    <property type="entry name" value="OMPR_PHOB"/>
    <property type="match status" value="1"/>
</dbReference>
<keyword evidence="4" id="KW-0472">Membrane</keyword>
<evidence type="ECO:0000256" key="4">
    <source>
        <dbReference type="SAM" id="Phobius"/>
    </source>
</evidence>
<dbReference type="Proteomes" id="UP000292958">
    <property type="component" value="Unassembled WGS sequence"/>
</dbReference>
<dbReference type="OrthoDB" id="113438at2"/>
<evidence type="ECO:0000256" key="3">
    <source>
        <dbReference type="PROSITE-ProRule" id="PRU01091"/>
    </source>
</evidence>
<evidence type="ECO:0000256" key="1">
    <source>
        <dbReference type="ARBA" id="ARBA00009820"/>
    </source>
</evidence>
<feature type="DNA-binding region" description="OmpR/PhoB-type" evidence="3">
    <location>
        <begin position="1"/>
        <end position="98"/>
    </location>
</feature>
<dbReference type="InterPro" id="IPR011042">
    <property type="entry name" value="6-blade_b-propeller_TolB-like"/>
</dbReference>
<dbReference type="InterPro" id="IPR001867">
    <property type="entry name" value="OmpR/PhoB-type_DNA-bd"/>
</dbReference>
<dbReference type="PANTHER" id="PTHR36842:SF1">
    <property type="entry name" value="PROTEIN TOLB"/>
    <property type="match status" value="1"/>
</dbReference>
<evidence type="ECO:0000313" key="7">
    <source>
        <dbReference type="Proteomes" id="UP000292958"/>
    </source>
</evidence>
<protein>
    <submittedName>
        <fullName evidence="6">DNA-binding winged helix-turn-helix (WHTH) protein</fullName>
    </submittedName>
</protein>
<dbReference type="PANTHER" id="PTHR36842">
    <property type="entry name" value="PROTEIN TOLB HOMOLOG"/>
    <property type="match status" value="1"/>
</dbReference>
<dbReference type="InterPro" id="IPR036388">
    <property type="entry name" value="WH-like_DNA-bd_sf"/>
</dbReference>
<evidence type="ECO:0000313" key="6">
    <source>
        <dbReference type="EMBL" id="RZU42383.1"/>
    </source>
</evidence>
<sequence length="733" mass="80993">MIFRFDRYTLDSDTRTLRCRDTVVALTPKVFQTLLVLVENHGRVMSKAELFDQLWPHQAVEEANLTQNISILRKALEEATNGKRYIATFHGHGYRFVEPVAVDSNSYNLNEVPAEQDPSPRADVIESKSASAPYLHPAVNRKEAASIPRDRRGLSLLVSISVVLCITVAVLLCLRGQDNFRHGIVQPLETTTLVRMEGTQDQPSWSLDGKKLAFVDSSSIDGNSSIYMQEAEAVRPRQLISGTGLVSSPVWSPDGRSIAFIRTTQDTAEIFIFSLRDSVSRKLTTLFPHRYGLNYRRLDWAPDGAFLVVDDKINETDPLSLYLVHVSDGKMIRLTYPNMDIIGDVAPRFSPDGTRVAFIRVKYQFQNGVFVLPVTGGEVRQLTDQSHLLSDVDWQTNDSVIFSGRLDNEFRFWRRDVRIPNGSATLVSAVGTDLPSQFSISRRSGQIAFSAHGPDLNIWSFDLTKKSAASTVWTSIVSTPGQDLEPSLSPDGSKMAFRSDHAGHIQLWVSKRDGTGTSLVDTNGMSPSVYCWERDGRGLIFSSKLDPGLFEVSLSSPHKLRRISDQPLSHPACSVDGKSVFAINRNFVYRISIFDGSSEKITDDGGAPIVQSADGQYLYFAHGRMDSIISRLDLLSGKQTVVVNSLAQGYSESWALTSKGVVFLKMNSDGPIIELHEFATGKETAVTKFNGNLPPVGLSQFSISPDEQTLFVVRADPVSANIQSADLAAVAKH</sequence>
<proteinExistence type="inferred from homology"/>
<dbReference type="CDD" id="cd00383">
    <property type="entry name" value="trans_reg_C"/>
    <property type="match status" value="1"/>
</dbReference>
<comment type="caution">
    <text evidence="6">The sequence shown here is derived from an EMBL/GenBank/DDBJ whole genome shotgun (WGS) entry which is preliminary data.</text>
</comment>
<dbReference type="SUPFAM" id="SSF69304">
    <property type="entry name" value="Tricorn protease N-terminal domain"/>
    <property type="match status" value="1"/>
</dbReference>
<dbReference type="GO" id="GO:0000160">
    <property type="term" value="P:phosphorelay signal transduction system"/>
    <property type="evidence" value="ECO:0007669"/>
    <property type="project" value="InterPro"/>
</dbReference>
<dbReference type="InterPro" id="IPR016032">
    <property type="entry name" value="Sig_transdc_resp-reg_C-effctor"/>
</dbReference>
<dbReference type="GO" id="GO:0003677">
    <property type="term" value="F:DNA binding"/>
    <property type="evidence" value="ECO:0007669"/>
    <property type="project" value="UniProtKB-UniRule"/>
</dbReference>
<dbReference type="AlphaFoldDB" id="A0A4Q7YYV0"/>
<dbReference type="SMART" id="SM00862">
    <property type="entry name" value="Trans_reg_C"/>
    <property type="match status" value="1"/>
</dbReference>
<dbReference type="RefSeq" id="WP_130420147.1">
    <property type="nucleotide sequence ID" value="NZ_SHKW01000001.1"/>
</dbReference>
<reference evidence="6 7" key="1">
    <citation type="submission" date="2019-02" db="EMBL/GenBank/DDBJ databases">
        <title>Genomic Encyclopedia of Archaeal and Bacterial Type Strains, Phase II (KMG-II): from individual species to whole genera.</title>
        <authorList>
            <person name="Goeker M."/>
        </authorList>
    </citation>
    <scope>NUCLEOTIDE SEQUENCE [LARGE SCALE GENOMIC DNA]</scope>
    <source>
        <strain evidence="6 7">DSM 18101</strain>
    </source>
</reference>
<organism evidence="6 7">
    <name type="scientific">Edaphobacter modestus</name>
    <dbReference type="NCBI Taxonomy" id="388466"/>
    <lineage>
        <taxon>Bacteria</taxon>
        <taxon>Pseudomonadati</taxon>
        <taxon>Acidobacteriota</taxon>
        <taxon>Terriglobia</taxon>
        <taxon>Terriglobales</taxon>
        <taxon>Acidobacteriaceae</taxon>
        <taxon>Edaphobacter</taxon>
    </lineage>
</organism>
<dbReference type="Gene3D" id="2.120.10.60">
    <property type="entry name" value="Tricorn protease N-terminal domain"/>
    <property type="match status" value="2"/>
</dbReference>
<dbReference type="EMBL" id="SHKW01000001">
    <property type="protein sequence ID" value="RZU42383.1"/>
    <property type="molecule type" value="Genomic_DNA"/>
</dbReference>
<evidence type="ECO:0000256" key="2">
    <source>
        <dbReference type="ARBA" id="ARBA00023125"/>
    </source>
</evidence>
<gene>
    <name evidence="6" type="ORF">BDD14_3952</name>
</gene>
<dbReference type="Gene3D" id="1.10.10.10">
    <property type="entry name" value="Winged helix-like DNA-binding domain superfamily/Winged helix DNA-binding domain"/>
    <property type="match status" value="1"/>
</dbReference>
<dbReference type="Pfam" id="PF00486">
    <property type="entry name" value="Trans_reg_C"/>
    <property type="match status" value="1"/>
</dbReference>
<comment type="similarity">
    <text evidence="1">Belongs to the TolB family.</text>
</comment>
<keyword evidence="4" id="KW-0812">Transmembrane</keyword>
<keyword evidence="2 3" id="KW-0238">DNA-binding</keyword>
<dbReference type="GO" id="GO:0006355">
    <property type="term" value="P:regulation of DNA-templated transcription"/>
    <property type="evidence" value="ECO:0007669"/>
    <property type="project" value="InterPro"/>
</dbReference>
<dbReference type="Pfam" id="PF07676">
    <property type="entry name" value="PD40"/>
    <property type="match status" value="4"/>
</dbReference>
<dbReference type="InterPro" id="IPR011659">
    <property type="entry name" value="WD40"/>
</dbReference>
<name>A0A4Q7YYV0_9BACT</name>